<dbReference type="EMBL" id="JBHLTM010000008">
    <property type="protein sequence ID" value="MFC0683180.1"/>
    <property type="molecule type" value="Genomic_DNA"/>
</dbReference>
<reference evidence="2 3" key="1">
    <citation type="submission" date="2024-09" db="EMBL/GenBank/DDBJ databases">
        <authorList>
            <person name="Sun Q."/>
            <person name="Mori K."/>
        </authorList>
    </citation>
    <scope>NUCLEOTIDE SEQUENCE [LARGE SCALE GENOMIC DNA]</scope>
    <source>
        <strain evidence="2 3">CICC 11035S</strain>
    </source>
</reference>
<feature type="domain" description="RiboL-PSP-HEPN" evidence="1">
    <location>
        <begin position="35"/>
        <end position="182"/>
    </location>
</feature>
<sequence>MPLSAVRAEVASRFAEARALLTEISAREADEGTSVSAGLNTQKAMFIVLLYAAFEFTTTLLVVRTAEGISGQRIAHSDLAVELLSLALDPQLRAVASPGRRAKWQRRSALFSRTFSTDTARIHEEALLEELGNIRCASLDQVFEAFGISGPSLHDPRARQYIDEITDCRNAVAHGREAATTVGSRYTAASLQLRLQELERQKDYLIGRFEPVLRDRLYLRASGNAA</sequence>
<comment type="caution">
    <text evidence="2">The sequence shown here is derived from an EMBL/GenBank/DDBJ whole genome shotgun (WGS) entry which is preliminary data.</text>
</comment>
<proteinExistence type="predicted"/>
<dbReference type="InterPro" id="IPR041519">
    <property type="entry name" value="HEPN_RiboL-PSP"/>
</dbReference>
<evidence type="ECO:0000313" key="3">
    <source>
        <dbReference type="Proteomes" id="UP001589858"/>
    </source>
</evidence>
<dbReference type="Proteomes" id="UP001589858">
    <property type="component" value="Unassembled WGS sequence"/>
</dbReference>
<evidence type="ECO:0000259" key="1">
    <source>
        <dbReference type="Pfam" id="PF18735"/>
    </source>
</evidence>
<dbReference type="RefSeq" id="WP_267220674.1">
    <property type="nucleotide sequence ID" value="NZ_JAPCWC010000007.1"/>
</dbReference>
<protein>
    <submittedName>
        <fullName evidence="2">HEPN domain-containing protein</fullName>
    </submittedName>
</protein>
<evidence type="ECO:0000313" key="2">
    <source>
        <dbReference type="EMBL" id="MFC0683180.1"/>
    </source>
</evidence>
<gene>
    <name evidence="2" type="ORF">ACFFF8_01090</name>
</gene>
<keyword evidence="3" id="KW-1185">Reference proteome</keyword>
<dbReference type="Pfam" id="PF18735">
    <property type="entry name" value="HEPN_RiboL-PSP"/>
    <property type="match status" value="1"/>
</dbReference>
<name>A0ABV6S1Q7_9SPHN</name>
<accession>A0ABV6S1Q7</accession>
<organism evidence="2 3">
    <name type="scientific">Novosphingobium clariflavum</name>
    <dbReference type="NCBI Taxonomy" id="2029884"/>
    <lineage>
        <taxon>Bacteria</taxon>
        <taxon>Pseudomonadati</taxon>
        <taxon>Pseudomonadota</taxon>
        <taxon>Alphaproteobacteria</taxon>
        <taxon>Sphingomonadales</taxon>
        <taxon>Sphingomonadaceae</taxon>
        <taxon>Novosphingobium</taxon>
    </lineage>
</organism>